<dbReference type="EMBL" id="JAPCHY010000009">
    <property type="protein sequence ID" value="MCW4473099.1"/>
    <property type="molecule type" value="Genomic_DNA"/>
</dbReference>
<keyword evidence="3" id="KW-1185">Reference proteome</keyword>
<evidence type="ECO:0000313" key="3">
    <source>
        <dbReference type="Proteomes" id="UP001209922"/>
    </source>
</evidence>
<evidence type="ECO:0000256" key="1">
    <source>
        <dbReference type="SAM" id="MobiDB-lite"/>
    </source>
</evidence>
<dbReference type="InterPro" id="IPR021783">
    <property type="entry name" value="DUF3348"/>
</dbReference>
<dbReference type="RefSeq" id="WP_265128086.1">
    <property type="nucleotide sequence ID" value="NZ_JAPCHY010000009.1"/>
</dbReference>
<feature type="region of interest" description="Disordered" evidence="1">
    <location>
        <begin position="90"/>
        <end position="116"/>
    </location>
</feature>
<comment type="caution">
    <text evidence="2">The sequence shown here is derived from an EMBL/GenBank/DDBJ whole genome shotgun (WGS) entry which is preliminary data.</text>
</comment>
<organism evidence="2 3">
    <name type="scientific">Xanthomonas chitinilytica</name>
    <dbReference type="NCBI Taxonomy" id="2989819"/>
    <lineage>
        <taxon>Bacteria</taxon>
        <taxon>Pseudomonadati</taxon>
        <taxon>Pseudomonadota</taxon>
        <taxon>Gammaproteobacteria</taxon>
        <taxon>Lysobacterales</taxon>
        <taxon>Lysobacteraceae</taxon>
        <taxon>Xanthomonas</taxon>
    </lineage>
</organism>
<name>A0ABT3JX72_9XANT</name>
<sequence>MAKAPPRASVPGPAFIRLLARLTDADIPASRHPLSDRLSQWIDWNRAIALSRALDGRLPVAEAGADAPGFDSAEEDECARARAALADAIAAGPQPSGPGQRGGTHLPAGEGAAEPTIDSTGFRQHYLSMQRAMLTATGRLRGRLRDLLARESADMARLAELDAVMEMTLSPREQRLLAAVPGLLEAHFDRLREAAQGAPADAPVAEPSPAWLETFRRDMRSVLLAELDFRFQPIEGLLAALRTR</sequence>
<proteinExistence type="predicted"/>
<accession>A0ABT3JX72</accession>
<protein>
    <submittedName>
        <fullName evidence="2">DUF3348 domain-containing protein</fullName>
    </submittedName>
</protein>
<reference evidence="2 3" key="1">
    <citation type="submission" date="2022-10" db="EMBL/GenBank/DDBJ databases">
        <title>Xanthomonas sp. H13-6.</title>
        <authorList>
            <person name="Liu X."/>
            <person name="Deng Z."/>
            <person name="Jiang Y."/>
            <person name="Yu T."/>
            <person name="Ai J."/>
        </authorList>
    </citation>
    <scope>NUCLEOTIDE SEQUENCE [LARGE SCALE GENOMIC DNA]</scope>
    <source>
        <strain evidence="2 3">H13-6</strain>
    </source>
</reference>
<dbReference type="Proteomes" id="UP001209922">
    <property type="component" value="Unassembled WGS sequence"/>
</dbReference>
<dbReference type="Pfam" id="PF11828">
    <property type="entry name" value="DUF3348"/>
    <property type="match status" value="1"/>
</dbReference>
<gene>
    <name evidence="2" type="ORF">OK345_11345</name>
</gene>
<evidence type="ECO:0000313" key="2">
    <source>
        <dbReference type="EMBL" id="MCW4473099.1"/>
    </source>
</evidence>